<accession>A0A5B7D6K7</accession>
<organism evidence="2 3">
    <name type="scientific">Portunus trituberculatus</name>
    <name type="common">Swimming crab</name>
    <name type="synonym">Neptunus trituberculatus</name>
    <dbReference type="NCBI Taxonomy" id="210409"/>
    <lineage>
        <taxon>Eukaryota</taxon>
        <taxon>Metazoa</taxon>
        <taxon>Ecdysozoa</taxon>
        <taxon>Arthropoda</taxon>
        <taxon>Crustacea</taxon>
        <taxon>Multicrustacea</taxon>
        <taxon>Malacostraca</taxon>
        <taxon>Eumalacostraca</taxon>
        <taxon>Eucarida</taxon>
        <taxon>Decapoda</taxon>
        <taxon>Pleocyemata</taxon>
        <taxon>Brachyura</taxon>
        <taxon>Eubrachyura</taxon>
        <taxon>Portunoidea</taxon>
        <taxon>Portunidae</taxon>
        <taxon>Portuninae</taxon>
        <taxon>Portunus</taxon>
    </lineage>
</organism>
<gene>
    <name evidence="2" type="ORF">E2C01_009742</name>
</gene>
<feature type="compositionally biased region" description="Basic residues" evidence="1">
    <location>
        <begin position="308"/>
        <end position="332"/>
    </location>
</feature>
<keyword evidence="3" id="KW-1185">Reference proteome</keyword>
<dbReference type="AlphaFoldDB" id="A0A5B7D6K7"/>
<comment type="caution">
    <text evidence="2">The sequence shown here is derived from an EMBL/GenBank/DDBJ whole genome shotgun (WGS) entry which is preliminary data.</text>
</comment>
<dbReference type="OrthoDB" id="6358939at2759"/>
<feature type="region of interest" description="Disordered" evidence="1">
    <location>
        <begin position="556"/>
        <end position="634"/>
    </location>
</feature>
<evidence type="ECO:0000313" key="3">
    <source>
        <dbReference type="Proteomes" id="UP000324222"/>
    </source>
</evidence>
<protein>
    <submittedName>
        <fullName evidence="2">Uncharacterized protein</fullName>
    </submittedName>
</protein>
<dbReference type="Proteomes" id="UP000324222">
    <property type="component" value="Unassembled WGS sequence"/>
</dbReference>
<feature type="compositionally biased region" description="Low complexity" evidence="1">
    <location>
        <begin position="752"/>
        <end position="764"/>
    </location>
</feature>
<feature type="region of interest" description="Disordered" evidence="1">
    <location>
        <begin position="749"/>
        <end position="778"/>
    </location>
</feature>
<reference evidence="2 3" key="1">
    <citation type="submission" date="2019-05" db="EMBL/GenBank/DDBJ databases">
        <title>Another draft genome of Portunus trituberculatus and its Hox gene families provides insights of decapod evolution.</title>
        <authorList>
            <person name="Jeong J.-H."/>
            <person name="Song I."/>
            <person name="Kim S."/>
            <person name="Choi T."/>
            <person name="Kim D."/>
            <person name="Ryu S."/>
            <person name="Kim W."/>
        </authorList>
    </citation>
    <scope>NUCLEOTIDE SEQUENCE [LARGE SCALE GENOMIC DNA]</scope>
    <source>
        <tissue evidence="2">Muscle</tissue>
    </source>
</reference>
<evidence type="ECO:0000313" key="2">
    <source>
        <dbReference type="EMBL" id="MPC16905.1"/>
    </source>
</evidence>
<sequence length="897" mass="98117">MANSPPDRVMESSSGSPAISVVVTTIPTSTSQTVDPTNSETARHRLSKIKLVGVSGLERQNYCCGHWFPSSKSYHQHLAEKAVTDASHEAKLLDLGMVRCAQCSVWVHTENIIAHLAKGHSNNKELKTPKMVPMGAITEVPRVTGDSMLSGTNIVIKVTGQSTPKSFTSNISKNSGNSLSKSGTVKLVTTSNSTLYQKVQNINHSDSNGTDKVIVRKSVTNALPMVNVGPRLVMKSLGQAGVGHLSRGHKVVQQVAQPGLNSVTGVNGVTLATTFKTPKQNQSGAQGVTRHRKKFKETFGFDSSTPKVAKRPTKGIRGGWKKKKRGPGRPRKSQLSDTPDTSEVDSLFDEVDLEDLENEPVVVAKKEEENIPTVELDLFTLPSTNEQVSVLLTEPKNPNFKVYASMDAIFVGDSALGDVTNQIGYVTDANNVVYVNPSHFLFPNVEDLENFVPSPILTMKGNKVGLTPVRKPWNLTTNKAYTPIVLKQVGVNASKDTNGTDANLEKDLEGKETPVAHVAGKSRVEEHRLKVKPTQSASKVLVKQQKKISKKVQKLAETSSQQIEVPEVKEPQIPTTEVTSHTKASKKASHKKKKKRRKSGTKGDTEEETENKSDLAGGSLLSEQQPKVKVVQPKGDTGATIQEILDSKNKERQAAKKSLIQKCVVNSSKTPKPLIAVQNREWQARGAKLKAQVMISDPESSFVPYTSAEDLPKSITSPPSKKMKLDLSPANTKDIRSFFKSGKSAVSQENTSVLSSSPVSPLSPNSARTPKRHAKNASDIRKYFSVTSPISPAKKIKEENVRSPKKLASPISVPSESTLLCSNYEDVKPCIEALPISEYTFEGFKRLTRQSGLRSKAILRLVSLFNSRRWPRLDKFAFPVDQLCDWNDELLSNYDFD</sequence>
<feature type="region of interest" description="Disordered" evidence="1">
    <location>
        <begin position="521"/>
        <end position="542"/>
    </location>
</feature>
<feature type="compositionally biased region" description="Basic residues" evidence="1">
    <location>
        <begin position="583"/>
        <end position="600"/>
    </location>
</feature>
<proteinExistence type="predicted"/>
<dbReference type="EMBL" id="VSRR010000547">
    <property type="protein sequence ID" value="MPC16905.1"/>
    <property type="molecule type" value="Genomic_DNA"/>
</dbReference>
<evidence type="ECO:0000256" key="1">
    <source>
        <dbReference type="SAM" id="MobiDB-lite"/>
    </source>
</evidence>
<name>A0A5B7D6K7_PORTR</name>
<feature type="region of interest" description="Disordered" evidence="1">
    <location>
        <begin position="299"/>
        <end position="344"/>
    </location>
</feature>